<evidence type="ECO:0000256" key="7">
    <source>
        <dbReference type="SAM" id="MobiDB-lite"/>
    </source>
</evidence>
<feature type="region of interest" description="Disordered" evidence="7">
    <location>
        <begin position="72"/>
        <end position="98"/>
    </location>
</feature>
<sequence length="170" mass="18654">MSGEIGWLNSLPPDQAEAELLTCCASHVWAQKVAAHRPYVDSMSLMAAAVAGVRELSWPDIAEALSAHPRIGDRAKAGTHEREAKWSAGEQSGTASADQQTLDDIAAGNLAYEQRFGHVFLIRAAGRSADQIRAELRRRLANTAEGERIATQRELADITRLRIRKLLEDR</sequence>
<dbReference type="InterPro" id="IPR036778">
    <property type="entry name" value="OHCU_decarboxylase_sf"/>
</dbReference>
<dbReference type="PANTHER" id="PTHR43466:SF1">
    <property type="entry name" value="2-OXO-4-HYDROXY-4-CARBOXY-5-UREIDOIMIDAZOLINE DECARBOXYLASE-RELATED"/>
    <property type="match status" value="1"/>
</dbReference>
<dbReference type="GO" id="GO:0051997">
    <property type="term" value="F:2-oxo-4-hydroxy-4-carboxy-5-ureidoimidazoline decarboxylase activity"/>
    <property type="evidence" value="ECO:0007669"/>
    <property type="project" value="UniProtKB-EC"/>
</dbReference>
<gene>
    <name evidence="9" type="primary">uraD</name>
    <name evidence="9" type="ORF">OG563_35785</name>
</gene>
<dbReference type="Gene3D" id="1.10.3330.10">
    <property type="entry name" value="Oxo-4-hydroxy-4-carboxy-5-ureidoimidazoline decarboxylase"/>
    <property type="match status" value="1"/>
</dbReference>
<evidence type="ECO:0000256" key="6">
    <source>
        <dbReference type="ARBA" id="ARBA00023239"/>
    </source>
</evidence>
<dbReference type="SUPFAM" id="SSF158694">
    <property type="entry name" value="UraD-Like"/>
    <property type="match status" value="1"/>
</dbReference>
<dbReference type="NCBIfam" id="TIGR03180">
    <property type="entry name" value="UraD_2"/>
    <property type="match status" value="1"/>
</dbReference>
<evidence type="ECO:0000313" key="10">
    <source>
        <dbReference type="Proteomes" id="UP001432062"/>
    </source>
</evidence>
<feature type="compositionally biased region" description="Basic and acidic residues" evidence="7">
    <location>
        <begin position="72"/>
        <end position="85"/>
    </location>
</feature>
<reference evidence="9" key="1">
    <citation type="submission" date="2022-10" db="EMBL/GenBank/DDBJ databases">
        <title>The complete genomes of actinobacterial strains from the NBC collection.</title>
        <authorList>
            <person name="Joergensen T.S."/>
            <person name="Alvarez Arevalo M."/>
            <person name="Sterndorff E.B."/>
            <person name="Faurdal D."/>
            <person name="Vuksanovic O."/>
            <person name="Mourched A.-S."/>
            <person name="Charusanti P."/>
            <person name="Shaw S."/>
            <person name="Blin K."/>
            <person name="Weber T."/>
        </authorList>
    </citation>
    <scope>NUCLEOTIDE SEQUENCE</scope>
    <source>
        <strain evidence="9">NBC_01482</strain>
    </source>
</reference>
<dbReference type="InterPro" id="IPR017595">
    <property type="entry name" value="OHCU_decarboxylase-2"/>
</dbReference>
<keyword evidence="5" id="KW-0210">Decarboxylase</keyword>
<dbReference type="InterPro" id="IPR018020">
    <property type="entry name" value="OHCU_decarboxylase"/>
</dbReference>
<evidence type="ECO:0000256" key="3">
    <source>
        <dbReference type="ARBA" id="ARBA00012257"/>
    </source>
</evidence>
<feature type="domain" description="Oxo-4-hydroxy-4-carboxy-5-ureidoimidazoline decarboxylase" evidence="8">
    <location>
        <begin position="9"/>
        <end position="164"/>
    </location>
</feature>
<feature type="compositionally biased region" description="Polar residues" evidence="7">
    <location>
        <begin position="89"/>
        <end position="98"/>
    </location>
</feature>
<evidence type="ECO:0000259" key="8">
    <source>
        <dbReference type="Pfam" id="PF09349"/>
    </source>
</evidence>
<dbReference type="EMBL" id="CP109441">
    <property type="protein sequence ID" value="WUV44495.1"/>
    <property type="molecule type" value="Genomic_DNA"/>
</dbReference>
<proteinExistence type="predicted"/>
<protein>
    <recommendedName>
        <fullName evidence="3">2-oxo-4-hydroxy-4-carboxy-5-ureidoimidazoline decarboxylase</fullName>
        <ecNumber evidence="3">4.1.1.97</ecNumber>
    </recommendedName>
</protein>
<dbReference type="Pfam" id="PF09349">
    <property type="entry name" value="OHCU_decarbox"/>
    <property type="match status" value="1"/>
</dbReference>
<evidence type="ECO:0000256" key="2">
    <source>
        <dbReference type="ARBA" id="ARBA00004754"/>
    </source>
</evidence>
<comment type="catalytic activity">
    <reaction evidence="1">
        <text>5-hydroxy-2-oxo-4-ureido-2,5-dihydro-1H-imidazole-5-carboxylate + H(+) = (S)-allantoin + CO2</text>
        <dbReference type="Rhea" id="RHEA:26301"/>
        <dbReference type="ChEBI" id="CHEBI:15378"/>
        <dbReference type="ChEBI" id="CHEBI:15678"/>
        <dbReference type="ChEBI" id="CHEBI:16526"/>
        <dbReference type="ChEBI" id="CHEBI:58639"/>
        <dbReference type="EC" id="4.1.1.97"/>
    </reaction>
</comment>
<dbReference type="PANTHER" id="PTHR43466">
    <property type="entry name" value="2-OXO-4-HYDROXY-4-CARBOXY-5-UREIDOIMIDAZOLINE DECARBOXYLASE-RELATED"/>
    <property type="match status" value="1"/>
</dbReference>
<evidence type="ECO:0000256" key="1">
    <source>
        <dbReference type="ARBA" id="ARBA00001163"/>
    </source>
</evidence>
<evidence type="ECO:0000256" key="5">
    <source>
        <dbReference type="ARBA" id="ARBA00022793"/>
    </source>
</evidence>
<comment type="pathway">
    <text evidence="2">Purine metabolism; urate degradation; (S)-allantoin from urate: step 3/3.</text>
</comment>
<evidence type="ECO:0000256" key="4">
    <source>
        <dbReference type="ARBA" id="ARBA00022631"/>
    </source>
</evidence>
<dbReference type="EC" id="4.1.1.97" evidence="3"/>
<dbReference type="RefSeq" id="WP_329407438.1">
    <property type="nucleotide sequence ID" value="NZ_CP109441.1"/>
</dbReference>
<keyword evidence="10" id="KW-1185">Reference proteome</keyword>
<keyword evidence="4" id="KW-0659">Purine metabolism</keyword>
<evidence type="ECO:0000313" key="9">
    <source>
        <dbReference type="EMBL" id="WUV44495.1"/>
    </source>
</evidence>
<name>A0ABZ1YRB6_9NOCA</name>
<dbReference type="Proteomes" id="UP001432062">
    <property type="component" value="Chromosome"/>
</dbReference>
<organism evidence="9 10">
    <name type="scientific">Nocardia vinacea</name>
    <dbReference type="NCBI Taxonomy" id="96468"/>
    <lineage>
        <taxon>Bacteria</taxon>
        <taxon>Bacillati</taxon>
        <taxon>Actinomycetota</taxon>
        <taxon>Actinomycetes</taxon>
        <taxon>Mycobacteriales</taxon>
        <taxon>Nocardiaceae</taxon>
        <taxon>Nocardia</taxon>
    </lineage>
</organism>
<accession>A0ABZ1YRB6</accession>
<keyword evidence="6 9" id="KW-0456">Lyase</keyword>
<dbReference type="NCBIfam" id="NF010372">
    <property type="entry name" value="PRK13798.1"/>
    <property type="match status" value="1"/>
</dbReference>